<dbReference type="AlphaFoldDB" id="A0ABD5RK84"/>
<proteinExistence type="predicted"/>
<organism evidence="4 5">
    <name type="scientific">Halomarina salina</name>
    <dbReference type="NCBI Taxonomy" id="1872699"/>
    <lineage>
        <taxon>Archaea</taxon>
        <taxon>Methanobacteriati</taxon>
        <taxon>Methanobacteriota</taxon>
        <taxon>Stenosarchaea group</taxon>
        <taxon>Halobacteria</taxon>
        <taxon>Halobacteriales</taxon>
        <taxon>Natronomonadaceae</taxon>
        <taxon>Halomarina</taxon>
    </lineage>
</organism>
<evidence type="ECO:0000313" key="5">
    <source>
        <dbReference type="Proteomes" id="UP001596099"/>
    </source>
</evidence>
<evidence type="ECO:0000256" key="2">
    <source>
        <dbReference type="SAM" id="Phobius"/>
    </source>
</evidence>
<feature type="region of interest" description="Disordered" evidence="1">
    <location>
        <begin position="95"/>
        <end position="114"/>
    </location>
</feature>
<feature type="transmembrane region" description="Helical" evidence="2">
    <location>
        <begin position="67"/>
        <end position="88"/>
    </location>
</feature>
<evidence type="ECO:0000256" key="1">
    <source>
        <dbReference type="SAM" id="MobiDB-lite"/>
    </source>
</evidence>
<comment type="caution">
    <text evidence="4">The sequence shown here is derived from an EMBL/GenBank/DDBJ whole genome shotgun (WGS) entry which is preliminary data.</text>
</comment>
<accession>A0ABD5RK84</accession>
<keyword evidence="2" id="KW-1133">Transmembrane helix</keyword>
<keyword evidence="5" id="KW-1185">Reference proteome</keyword>
<feature type="compositionally biased region" description="Low complexity" evidence="1">
    <location>
        <begin position="96"/>
        <end position="106"/>
    </location>
</feature>
<reference evidence="4 5" key="1">
    <citation type="journal article" date="2019" name="Int. J. Syst. Evol. Microbiol.">
        <title>The Global Catalogue of Microorganisms (GCM) 10K type strain sequencing project: providing services to taxonomists for standard genome sequencing and annotation.</title>
        <authorList>
            <consortium name="The Broad Institute Genomics Platform"/>
            <consortium name="The Broad Institute Genome Sequencing Center for Infectious Disease"/>
            <person name="Wu L."/>
            <person name="Ma J."/>
        </authorList>
    </citation>
    <scope>NUCLEOTIDE SEQUENCE [LARGE SCALE GENOMIC DNA]</scope>
    <source>
        <strain evidence="4 5">CGMCC 1.12543</strain>
    </source>
</reference>
<evidence type="ECO:0000259" key="3">
    <source>
        <dbReference type="Pfam" id="PF24460"/>
    </source>
</evidence>
<dbReference type="EMBL" id="JBHSQH010000001">
    <property type="protein sequence ID" value="MFC5970609.1"/>
    <property type="molecule type" value="Genomic_DNA"/>
</dbReference>
<dbReference type="Proteomes" id="UP001596099">
    <property type="component" value="Unassembled WGS sequence"/>
</dbReference>
<keyword evidence="2" id="KW-0472">Membrane</keyword>
<sequence length="138" mass="15569">MRRRRPWLAAVLAFVYPGLGHVYLREWLRALLWFLLWVSTALWVFEDTAIEDGGIDAVVQAWGNLPLWAAGALFAVTVFCIVDAYWLASRGQNVPTARETAGGATDADADAESTDRCPNCRRRIEDDYDFCPWCAAER</sequence>
<protein>
    <submittedName>
        <fullName evidence="4">Zinc ribbon domain-containing protein</fullName>
    </submittedName>
</protein>
<keyword evidence="2" id="KW-0812">Transmembrane</keyword>
<dbReference type="Pfam" id="PF24460">
    <property type="entry name" value="DUF7575"/>
    <property type="match status" value="1"/>
</dbReference>
<name>A0ABD5RK84_9EURY</name>
<evidence type="ECO:0000313" key="4">
    <source>
        <dbReference type="EMBL" id="MFC5970609.1"/>
    </source>
</evidence>
<feature type="domain" description="DUF7575" evidence="3">
    <location>
        <begin position="113"/>
        <end position="137"/>
    </location>
</feature>
<gene>
    <name evidence="4" type="ORF">ACFPYI_04620</name>
</gene>
<dbReference type="RefSeq" id="WP_247420172.1">
    <property type="nucleotide sequence ID" value="NZ_JALLGW010000002.1"/>
</dbReference>
<dbReference type="InterPro" id="IPR055997">
    <property type="entry name" value="DUF7575"/>
</dbReference>